<keyword evidence="3" id="KW-1185">Reference proteome</keyword>
<dbReference type="EMBL" id="CP023407">
    <property type="protein sequence ID" value="AYL35086.1"/>
    <property type="molecule type" value="Genomic_DNA"/>
</dbReference>
<sequence length="91" mass="10058">MNSVEDLCSLITRAVTPTSSRRAGRAPSVPIEPDTRLLDLGILDSLAVLSVVSEIEQTLDLEFPETEIVATNFRTPENLWKFVSTLRTQVS</sequence>
<dbReference type="Pfam" id="PF00550">
    <property type="entry name" value="PP-binding"/>
    <property type="match status" value="1"/>
</dbReference>
<dbReference type="InterPro" id="IPR036736">
    <property type="entry name" value="ACP-like_sf"/>
</dbReference>
<organism evidence="2 3">
    <name type="scientific">Streptomyces fungicidicus</name>
    <dbReference type="NCBI Taxonomy" id="68203"/>
    <lineage>
        <taxon>Bacteria</taxon>
        <taxon>Bacillati</taxon>
        <taxon>Actinomycetota</taxon>
        <taxon>Actinomycetes</taxon>
        <taxon>Kitasatosporales</taxon>
        <taxon>Streptomycetaceae</taxon>
        <taxon>Streptomyces</taxon>
    </lineage>
</organism>
<dbReference type="SUPFAM" id="SSF47336">
    <property type="entry name" value="ACP-like"/>
    <property type="match status" value="1"/>
</dbReference>
<dbReference type="InterPro" id="IPR009081">
    <property type="entry name" value="PP-bd_ACP"/>
</dbReference>
<dbReference type="Proteomes" id="UP000282170">
    <property type="component" value="Chromosome"/>
</dbReference>
<reference evidence="2 3" key="1">
    <citation type="submission" date="2017-09" db="EMBL/GenBank/DDBJ databases">
        <authorList>
            <person name="Zhang H."/>
            <person name="Hu S."/>
            <person name="Xu J."/>
            <person name="He Z."/>
        </authorList>
    </citation>
    <scope>NUCLEOTIDE SEQUENCE [LARGE SCALE GENOMIC DNA]</scope>
    <source>
        <strain evidence="2 3">TXX3120</strain>
    </source>
</reference>
<dbReference type="KEGG" id="sfug:CNQ36_06375"/>
<gene>
    <name evidence="2" type="ORF">CNQ36_06375</name>
</gene>
<accession>A0A494URJ9</accession>
<dbReference type="AlphaFoldDB" id="A0A494URJ9"/>
<dbReference type="RefSeq" id="WP_040907656.1">
    <property type="nucleotide sequence ID" value="NZ_CBDRCB010000064.1"/>
</dbReference>
<feature type="domain" description="Carrier" evidence="1">
    <location>
        <begin position="5"/>
        <end position="87"/>
    </location>
</feature>
<dbReference type="GeneID" id="93882424"/>
<dbReference type="PROSITE" id="PS50075">
    <property type="entry name" value="CARRIER"/>
    <property type="match status" value="1"/>
</dbReference>
<name>A0A494URJ9_9ACTN</name>
<evidence type="ECO:0000313" key="2">
    <source>
        <dbReference type="EMBL" id="AYL35086.1"/>
    </source>
</evidence>
<dbReference type="Gene3D" id="1.10.1200.10">
    <property type="entry name" value="ACP-like"/>
    <property type="match status" value="1"/>
</dbReference>
<evidence type="ECO:0000313" key="3">
    <source>
        <dbReference type="Proteomes" id="UP000282170"/>
    </source>
</evidence>
<protein>
    <recommendedName>
        <fullName evidence="1">Carrier domain-containing protein</fullName>
    </recommendedName>
</protein>
<evidence type="ECO:0000259" key="1">
    <source>
        <dbReference type="PROSITE" id="PS50075"/>
    </source>
</evidence>
<proteinExistence type="predicted"/>